<keyword evidence="1" id="KW-0833">Ubl conjugation pathway</keyword>
<feature type="region of interest" description="Disordered" evidence="2">
    <location>
        <begin position="1"/>
        <end position="26"/>
    </location>
</feature>
<dbReference type="InterPro" id="IPR001810">
    <property type="entry name" value="F-box_dom"/>
</dbReference>
<dbReference type="Gene3D" id="3.80.10.10">
    <property type="entry name" value="Ribonuclease Inhibitor"/>
    <property type="match status" value="2"/>
</dbReference>
<keyword evidence="5" id="KW-1185">Reference proteome</keyword>
<evidence type="ECO:0000313" key="4">
    <source>
        <dbReference type="EMBL" id="OWF55997.1"/>
    </source>
</evidence>
<feature type="domain" description="F-box" evidence="3">
    <location>
        <begin position="123"/>
        <end position="170"/>
    </location>
</feature>
<comment type="caution">
    <text evidence="4">The sequence shown here is derived from an EMBL/GenBank/DDBJ whole genome shotgun (WGS) entry which is preliminary data.</text>
</comment>
<dbReference type="InterPro" id="IPR006553">
    <property type="entry name" value="Leu-rich_rpt_Cys-con_subtyp"/>
</dbReference>
<dbReference type="AlphaFoldDB" id="A0A210R4N2"/>
<dbReference type="SMART" id="SM00367">
    <property type="entry name" value="LRR_CC"/>
    <property type="match status" value="8"/>
</dbReference>
<organism evidence="4 5">
    <name type="scientific">Mizuhopecten yessoensis</name>
    <name type="common">Japanese scallop</name>
    <name type="synonym">Patinopecten yessoensis</name>
    <dbReference type="NCBI Taxonomy" id="6573"/>
    <lineage>
        <taxon>Eukaryota</taxon>
        <taxon>Metazoa</taxon>
        <taxon>Spiralia</taxon>
        <taxon>Lophotrochozoa</taxon>
        <taxon>Mollusca</taxon>
        <taxon>Bivalvia</taxon>
        <taxon>Autobranchia</taxon>
        <taxon>Pteriomorphia</taxon>
        <taxon>Pectinida</taxon>
        <taxon>Pectinoidea</taxon>
        <taxon>Pectinidae</taxon>
        <taxon>Mizuhopecten</taxon>
    </lineage>
</organism>
<dbReference type="STRING" id="6573.A0A210R4N2"/>
<sequence length="520" mass="58745">MQADNESDNGNVPTQEESCRRDAKEEDIHVRLLTDGVYSSAMTDSSADSVSSTDFSLRDLNSHHEKKKAGAPIIKETEEEVDYTHLVSVVENDIKDISSRISSAVIDFHFSCQEETIMNETYCTHFDFIPNEIILKIFSYFETLDLCRRISPVCKRWRKLAYHASLWTVLDLNWNPHLSSVNLCSIIKRLGCIRKLLLQNRQFLNVSEVSVFTQFCPLVTVVDLGFCSTCSADELKYFILNCQHLERINVEGCHLVADECCEVLAKAKKLKHLNFSHCIITDAGVSHLAKNLSQIVSLNIDGIERISDKSILTLVEHHCEHLKWLDIDGAELTDQSIEAVSSCPGVERLTVSFCELLTDVSLKAIKKMTKLTCLSLRKGTELTNEGMVDLFSTDGLTSLTRLDLSDCGNLRDSAVLQIIKCCGKKLQQLQLCWCCSLQEESITAIVDTCSSLETLKLVGLHKIFGKCFDRIPKCMPKLTLLDLQQCNKINDNLIREMLCKKSDLKAFDYYGEDFRIQPLT</sequence>
<name>A0A210R4N2_MIZYE</name>
<evidence type="ECO:0000259" key="3">
    <source>
        <dbReference type="PROSITE" id="PS50181"/>
    </source>
</evidence>
<proteinExistence type="predicted"/>
<evidence type="ECO:0000313" key="5">
    <source>
        <dbReference type="Proteomes" id="UP000242188"/>
    </source>
</evidence>
<dbReference type="Pfam" id="PF12937">
    <property type="entry name" value="F-box-like"/>
    <property type="match status" value="1"/>
</dbReference>
<dbReference type="InterPro" id="IPR036047">
    <property type="entry name" value="F-box-like_dom_sf"/>
</dbReference>
<dbReference type="PROSITE" id="PS50181">
    <property type="entry name" value="FBOX"/>
    <property type="match status" value="1"/>
</dbReference>
<dbReference type="EMBL" id="NEDP02000388">
    <property type="protein sequence ID" value="OWF55997.1"/>
    <property type="molecule type" value="Genomic_DNA"/>
</dbReference>
<dbReference type="InterPro" id="IPR001611">
    <property type="entry name" value="Leu-rich_rpt"/>
</dbReference>
<accession>A0A210R4N2</accession>
<dbReference type="Pfam" id="PF13516">
    <property type="entry name" value="LRR_6"/>
    <property type="match status" value="1"/>
</dbReference>
<reference evidence="4 5" key="1">
    <citation type="journal article" date="2017" name="Nat. Ecol. Evol.">
        <title>Scallop genome provides insights into evolution of bilaterian karyotype and development.</title>
        <authorList>
            <person name="Wang S."/>
            <person name="Zhang J."/>
            <person name="Jiao W."/>
            <person name="Li J."/>
            <person name="Xun X."/>
            <person name="Sun Y."/>
            <person name="Guo X."/>
            <person name="Huan P."/>
            <person name="Dong B."/>
            <person name="Zhang L."/>
            <person name="Hu X."/>
            <person name="Sun X."/>
            <person name="Wang J."/>
            <person name="Zhao C."/>
            <person name="Wang Y."/>
            <person name="Wang D."/>
            <person name="Huang X."/>
            <person name="Wang R."/>
            <person name="Lv J."/>
            <person name="Li Y."/>
            <person name="Zhang Z."/>
            <person name="Liu B."/>
            <person name="Lu W."/>
            <person name="Hui Y."/>
            <person name="Liang J."/>
            <person name="Zhou Z."/>
            <person name="Hou R."/>
            <person name="Li X."/>
            <person name="Liu Y."/>
            <person name="Li H."/>
            <person name="Ning X."/>
            <person name="Lin Y."/>
            <person name="Zhao L."/>
            <person name="Xing Q."/>
            <person name="Dou J."/>
            <person name="Li Y."/>
            <person name="Mao J."/>
            <person name="Guo H."/>
            <person name="Dou H."/>
            <person name="Li T."/>
            <person name="Mu C."/>
            <person name="Jiang W."/>
            <person name="Fu Q."/>
            <person name="Fu X."/>
            <person name="Miao Y."/>
            <person name="Liu J."/>
            <person name="Yu Q."/>
            <person name="Li R."/>
            <person name="Liao H."/>
            <person name="Li X."/>
            <person name="Kong Y."/>
            <person name="Jiang Z."/>
            <person name="Chourrout D."/>
            <person name="Li R."/>
            <person name="Bao Z."/>
        </authorList>
    </citation>
    <scope>NUCLEOTIDE SEQUENCE [LARGE SCALE GENOMIC DNA]</scope>
    <source>
        <strain evidence="4 5">PY_sf001</strain>
    </source>
</reference>
<dbReference type="InterPro" id="IPR057207">
    <property type="entry name" value="FBXL15_LRR"/>
</dbReference>
<dbReference type="SUPFAM" id="SSF52047">
    <property type="entry name" value="RNI-like"/>
    <property type="match status" value="1"/>
</dbReference>
<gene>
    <name evidence="4" type="ORF">KP79_PYT18133</name>
</gene>
<feature type="compositionally biased region" description="Basic and acidic residues" evidence="2">
    <location>
        <begin position="17"/>
        <end position="26"/>
    </location>
</feature>
<dbReference type="Proteomes" id="UP000242188">
    <property type="component" value="Unassembled WGS sequence"/>
</dbReference>
<dbReference type="PANTHER" id="PTHR13318">
    <property type="entry name" value="PARTNER OF PAIRED, ISOFORM B-RELATED"/>
    <property type="match status" value="1"/>
</dbReference>
<dbReference type="GO" id="GO:0019005">
    <property type="term" value="C:SCF ubiquitin ligase complex"/>
    <property type="evidence" value="ECO:0007669"/>
    <property type="project" value="TreeGrafter"/>
</dbReference>
<dbReference type="GO" id="GO:0031146">
    <property type="term" value="P:SCF-dependent proteasomal ubiquitin-dependent protein catabolic process"/>
    <property type="evidence" value="ECO:0007669"/>
    <property type="project" value="TreeGrafter"/>
</dbReference>
<evidence type="ECO:0000256" key="2">
    <source>
        <dbReference type="SAM" id="MobiDB-lite"/>
    </source>
</evidence>
<protein>
    <submittedName>
        <fullName evidence="4">F-box/LRR-repeat protein 14</fullName>
    </submittedName>
</protein>
<dbReference type="InterPro" id="IPR032675">
    <property type="entry name" value="LRR_dom_sf"/>
</dbReference>
<evidence type="ECO:0000256" key="1">
    <source>
        <dbReference type="ARBA" id="ARBA00022786"/>
    </source>
</evidence>
<dbReference type="OrthoDB" id="10257471at2759"/>
<dbReference type="Pfam" id="PF25372">
    <property type="entry name" value="DUF7885"/>
    <property type="match status" value="1"/>
</dbReference>
<dbReference type="SUPFAM" id="SSF81383">
    <property type="entry name" value="F-box domain"/>
    <property type="match status" value="1"/>
</dbReference>